<dbReference type="EMBL" id="QGNZ01000004">
    <property type="protein sequence ID" value="PWS26309.1"/>
    <property type="molecule type" value="Genomic_DNA"/>
</dbReference>
<evidence type="ECO:0000256" key="8">
    <source>
        <dbReference type="PROSITE-ProRule" id="PRU01360"/>
    </source>
</evidence>
<dbReference type="InterPro" id="IPR036942">
    <property type="entry name" value="Beta-barrel_TonB_sf"/>
</dbReference>
<feature type="chain" id="PRO_5016378640" evidence="10">
    <location>
        <begin position="21"/>
        <end position="1011"/>
    </location>
</feature>
<dbReference type="OrthoDB" id="899266at2"/>
<evidence type="ECO:0000256" key="1">
    <source>
        <dbReference type="ARBA" id="ARBA00004571"/>
    </source>
</evidence>
<evidence type="ECO:0000256" key="7">
    <source>
        <dbReference type="ARBA" id="ARBA00023237"/>
    </source>
</evidence>
<dbReference type="GO" id="GO:0009279">
    <property type="term" value="C:cell outer membrane"/>
    <property type="evidence" value="ECO:0007669"/>
    <property type="project" value="UniProtKB-SubCell"/>
</dbReference>
<evidence type="ECO:0000256" key="4">
    <source>
        <dbReference type="ARBA" id="ARBA00022692"/>
    </source>
</evidence>
<keyword evidence="6 8" id="KW-0472">Membrane</keyword>
<evidence type="ECO:0000256" key="3">
    <source>
        <dbReference type="ARBA" id="ARBA00022452"/>
    </source>
</evidence>
<dbReference type="InterPro" id="IPR037066">
    <property type="entry name" value="Plug_dom_sf"/>
</dbReference>
<evidence type="ECO:0000256" key="10">
    <source>
        <dbReference type="SAM" id="SignalP"/>
    </source>
</evidence>
<dbReference type="Pfam" id="PF13715">
    <property type="entry name" value="CarbopepD_reg_2"/>
    <property type="match status" value="1"/>
</dbReference>
<keyword evidence="10" id="KW-0732">Signal</keyword>
<keyword evidence="2 8" id="KW-0813">Transport</keyword>
<evidence type="ECO:0000256" key="2">
    <source>
        <dbReference type="ARBA" id="ARBA00022448"/>
    </source>
</evidence>
<dbReference type="SUPFAM" id="SSF56935">
    <property type="entry name" value="Porins"/>
    <property type="match status" value="1"/>
</dbReference>
<dbReference type="RefSeq" id="WP_109926875.1">
    <property type="nucleotide sequence ID" value="NZ_QGNZ01000004.1"/>
</dbReference>
<keyword evidence="13" id="KW-0675">Receptor</keyword>
<dbReference type="InterPro" id="IPR012910">
    <property type="entry name" value="Plug_dom"/>
</dbReference>
<gene>
    <name evidence="13" type="ORF">DHW03_16110</name>
</gene>
<dbReference type="SUPFAM" id="SSF49464">
    <property type="entry name" value="Carboxypeptidase regulatory domain-like"/>
    <property type="match status" value="1"/>
</dbReference>
<dbReference type="InterPro" id="IPR023996">
    <property type="entry name" value="TonB-dep_OMP_SusC/RagA"/>
</dbReference>
<comment type="caution">
    <text evidence="13">The sequence shown here is derived from an EMBL/GenBank/DDBJ whole genome shotgun (WGS) entry which is preliminary data.</text>
</comment>
<keyword evidence="4 8" id="KW-0812">Transmembrane</keyword>
<dbReference type="Pfam" id="PF00593">
    <property type="entry name" value="TonB_dep_Rec_b-barrel"/>
    <property type="match status" value="1"/>
</dbReference>
<accession>A0A317EJN6</accession>
<feature type="signal peptide" evidence="10">
    <location>
        <begin position="1"/>
        <end position="20"/>
    </location>
</feature>
<feature type="domain" description="TonB-dependent receptor-like beta-barrel" evidence="11">
    <location>
        <begin position="459"/>
        <end position="975"/>
    </location>
</feature>
<evidence type="ECO:0000256" key="9">
    <source>
        <dbReference type="RuleBase" id="RU003357"/>
    </source>
</evidence>
<dbReference type="NCBIfam" id="TIGR04056">
    <property type="entry name" value="OMP_RagA_SusC"/>
    <property type="match status" value="1"/>
</dbReference>
<organism evidence="13 14">
    <name type="scientific">Pedobacter yonginense</name>
    <dbReference type="NCBI Taxonomy" id="651869"/>
    <lineage>
        <taxon>Bacteria</taxon>
        <taxon>Pseudomonadati</taxon>
        <taxon>Bacteroidota</taxon>
        <taxon>Sphingobacteriia</taxon>
        <taxon>Sphingobacteriales</taxon>
        <taxon>Sphingobacteriaceae</taxon>
        <taxon>Pedobacter</taxon>
    </lineage>
</organism>
<dbReference type="FunFam" id="2.170.130.10:FF:000003">
    <property type="entry name" value="SusC/RagA family TonB-linked outer membrane protein"/>
    <property type="match status" value="1"/>
</dbReference>
<dbReference type="Gene3D" id="2.60.40.1120">
    <property type="entry name" value="Carboxypeptidase-like, regulatory domain"/>
    <property type="match status" value="1"/>
</dbReference>
<dbReference type="Proteomes" id="UP000245379">
    <property type="component" value="Unassembled WGS sequence"/>
</dbReference>
<comment type="similarity">
    <text evidence="8 9">Belongs to the TonB-dependent receptor family.</text>
</comment>
<dbReference type="InterPro" id="IPR008969">
    <property type="entry name" value="CarboxyPept-like_regulatory"/>
</dbReference>
<dbReference type="Pfam" id="PF07715">
    <property type="entry name" value="Plug"/>
    <property type="match status" value="1"/>
</dbReference>
<evidence type="ECO:0000256" key="5">
    <source>
        <dbReference type="ARBA" id="ARBA00023077"/>
    </source>
</evidence>
<dbReference type="AlphaFoldDB" id="A0A317EJN6"/>
<dbReference type="InterPro" id="IPR000531">
    <property type="entry name" value="Beta-barrel_TonB"/>
</dbReference>
<dbReference type="InterPro" id="IPR023997">
    <property type="entry name" value="TonB-dep_OMP_SusC/RagA_CS"/>
</dbReference>
<dbReference type="PROSITE" id="PS52016">
    <property type="entry name" value="TONB_DEPENDENT_REC_3"/>
    <property type="match status" value="1"/>
</dbReference>
<keyword evidence="7 8" id="KW-0998">Cell outer membrane</keyword>
<evidence type="ECO:0000259" key="12">
    <source>
        <dbReference type="Pfam" id="PF07715"/>
    </source>
</evidence>
<keyword evidence="14" id="KW-1185">Reference proteome</keyword>
<proteinExistence type="inferred from homology"/>
<keyword evidence="3 8" id="KW-1134">Transmembrane beta strand</keyword>
<evidence type="ECO:0000313" key="13">
    <source>
        <dbReference type="EMBL" id="PWS26309.1"/>
    </source>
</evidence>
<keyword evidence="5 9" id="KW-0798">TonB box</keyword>
<dbReference type="NCBIfam" id="TIGR04057">
    <property type="entry name" value="SusC_RagA_signa"/>
    <property type="match status" value="1"/>
</dbReference>
<sequence>MKKNVLLFLMSILGIFSLRAQEVLVSGKVVDSQSGKALEGISVSVKEQKTGTTTSATGTFSIRANKGALLVFSSVSYATQEVPVTSESMSVALISKANDLDAVVVVGFGTQKKVNLTGSITTLKNEELTKRQVSTSSNLLQGLAPGVTVTQQSGRPGGDGASINIRGLSSIYAGQGPLILIDGVVSSLDNLDANAIETITILKDAASTAVYGSRAANGVILVSTKRAKGKELNISYNSFFTKQFATNIPERASALDFLKLSNVAQQNSTGNPNAFVYSQALIDKYANTPPNNLDVIDNDWVKLLFTNSGFMQNQNVNVSAGGDNLKLFASATYLSQDGLIPNTRYTKTDIRVNPDLRVNDKLSFNAVLNFTQNNTTIPSTNSPEFIIRQAIGLIPIGGAKFGEGMYGNAGQSNNRNPLAQAEAAGTSNTITQSLLGKIGFTYKPIKNIDVEAFVARESWTPNTKTQVKNVDIYQPNVANQSYDLVNKWPGTNSLSESYSTNIRTTYQAQASYTGSIKDHNFKFLAGVQNEQFSYRGISAARTDFTNQDLPYLNLGTLNQTNAGGAYQTAIVGFYGRFNYNYREKYLLELNGRYDGSSRFSQAANQQWGFFPSASAGWVFSKESFFEGLNNVIVFGKIRASYGSLGNQALSSIYPFAANYTSGLNAYFNGVTNAGYALLDAPNPNITWEKSKQKNIGLDLTFAKYFTFTGDYYIREISNILLIKPIPTYVGLNAPYVNAGTMENKGYELTLNFKRKLGDFGFDITGLFADSKNKVTSLPGVPYLDGGSVRSAVGQPLFSYFGYEADGYFQSDADIAASPTHFFVPKPGDIKYKDLNGDGKIDPNDRTFIGNNFPRYEYSLNANFSFKNFELGLFFQGVGKKENYISGTGAYPFYAADFIPGLLEVHKDYWTPDNPNATFPRLLPAIGVNGTTSSFWVKNSAYLRLKNVNLAYRLPGMLMKKLHIKNAKVFVSGQNLFTATKFWEGFDPEVNNQNGEFYPLMKTVTAGINVNF</sequence>
<protein>
    <submittedName>
        <fullName evidence="13">TonB-dependent receptor</fullName>
    </submittedName>
</protein>
<evidence type="ECO:0000256" key="6">
    <source>
        <dbReference type="ARBA" id="ARBA00023136"/>
    </source>
</evidence>
<evidence type="ECO:0000259" key="11">
    <source>
        <dbReference type="Pfam" id="PF00593"/>
    </source>
</evidence>
<dbReference type="InterPro" id="IPR039426">
    <property type="entry name" value="TonB-dep_rcpt-like"/>
</dbReference>
<reference evidence="13 14" key="1">
    <citation type="submission" date="2018-05" db="EMBL/GenBank/DDBJ databases">
        <title>Pedobacter paludis sp. nov., isolated from wetland soil.</title>
        <authorList>
            <person name="Zhang Y."/>
            <person name="Wang G."/>
        </authorList>
    </citation>
    <scope>NUCLEOTIDE SEQUENCE [LARGE SCALE GENOMIC DNA]</scope>
    <source>
        <strain evidence="13 14">KCTC22721</strain>
    </source>
</reference>
<comment type="subcellular location">
    <subcellularLocation>
        <location evidence="1 8">Cell outer membrane</location>
        <topology evidence="1 8">Multi-pass membrane protein</topology>
    </subcellularLocation>
</comment>
<name>A0A317EJN6_9SPHI</name>
<dbReference type="Gene3D" id="2.170.130.10">
    <property type="entry name" value="TonB-dependent receptor, plug domain"/>
    <property type="match status" value="1"/>
</dbReference>
<evidence type="ECO:0000313" key="14">
    <source>
        <dbReference type="Proteomes" id="UP000245379"/>
    </source>
</evidence>
<feature type="domain" description="TonB-dependent receptor plug" evidence="12">
    <location>
        <begin position="113"/>
        <end position="219"/>
    </location>
</feature>
<dbReference type="Gene3D" id="2.40.170.20">
    <property type="entry name" value="TonB-dependent receptor, beta-barrel domain"/>
    <property type="match status" value="1"/>
</dbReference>